<evidence type="ECO:0000259" key="2">
    <source>
        <dbReference type="Pfam" id="PF09133"/>
    </source>
</evidence>
<evidence type="ECO:0000313" key="4">
    <source>
        <dbReference type="Proteomes" id="UP000192578"/>
    </source>
</evidence>
<dbReference type="OrthoDB" id="118550at2759"/>
<proteinExistence type="predicted"/>
<dbReference type="PANTHER" id="PTHR16124">
    <property type="entry name" value="MIS18-BINDING PROTEIN 1"/>
    <property type="match status" value="1"/>
</dbReference>
<gene>
    <name evidence="3" type="ORF">BV898_01049</name>
</gene>
<feature type="region of interest" description="Disordered" evidence="1">
    <location>
        <begin position="382"/>
        <end position="410"/>
    </location>
</feature>
<evidence type="ECO:0000313" key="3">
    <source>
        <dbReference type="EMBL" id="OQV25371.1"/>
    </source>
</evidence>
<dbReference type="InterPro" id="IPR039110">
    <property type="entry name" value="KNL2-like"/>
</dbReference>
<keyword evidence="4" id="KW-1185">Reference proteome</keyword>
<feature type="region of interest" description="Disordered" evidence="1">
    <location>
        <begin position="321"/>
        <end position="343"/>
    </location>
</feature>
<organism evidence="3 4">
    <name type="scientific">Hypsibius exemplaris</name>
    <name type="common">Freshwater tardigrade</name>
    <dbReference type="NCBI Taxonomy" id="2072580"/>
    <lineage>
        <taxon>Eukaryota</taxon>
        <taxon>Metazoa</taxon>
        <taxon>Ecdysozoa</taxon>
        <taxon>Tardigrada</taxon>
        <taxon>Eutardigrada</taxon>
        <taxon>Parachela</taxon>
        <taxon>Hypsibioidea</taxon>
        <taxon>Hypsibiidae</taxon>
        <taxon>Hypsibius</taxon>
    </lineage>
</organism>
<feature type="domain" description="SANTA" evidence="2">
    <location>
        <begin position="36"/>
        <end position="132"/>
    </location>
</feature>
<evidence type="ECO:0000256" key="1">
    <source>
        <dbReference type="SAM" id="MobiDB-lite"/>
    </source>
</evidence>
<dbReference type="Proteomes" id="UP000192578">
    <property type="component" value="Unassembled WGS sequence"/>
</dbReference>
<dbReference type="Pfam" id="PF09133">
    <property type="entry name" value="SANTA"/>
    <property type="match status" value="1"/>
</dbReference>
<dbReference type="PANTHER" id="PTHR16124:SF3">
    <property type="entry name" value="MIS18-BINDING PROTEIN 1"/>
    <property type="match status" value="1"/>
</dbReference>
<feature type="region of interest" description="Disordered" evidence="1">
    <location>
        <begin position="658"/>
        <end position="679"/>
    </location>
</feature>
<feature type="region of interest" description="Disordered" evidence="1">
    <location>
        <begin position="445"/>
        <end position="474"/>
    </location>
</feature>
<protein>
    <recommendedName>
        <fullName evidence="2">SANTA domain-containing protein</fullName>
    </recommendedName>
</protein>
<dbReference type="InterPro" id="IPR015216">
    <property type="entry name" value="SANTA"/>
</dbReference>
<feature type="compositionally biased region" description="Polar residues" evidence="1">
    <location>
        <begin position="445"/>
        <end position="465"/>
    </location>
</feature>
<reference evidence="4" key="1">
    <citation type="submission" date="2017-01" db="EMBL/GenBank/DDBJ databases">
        <title>Comparative genomics of anhydrobiosis in the tardigrade Hypsibius dujardini.</title>
        <authorList>
            <person name="Yoshida Y."/>
            <person name="Koutsovoulos G."/>
            <person name="Laetsch D."/>
            <person name="Stevens L."/>
            <person name="Kumar S."/>
            <person name="Horikawa D."/>
            <person name="Ishino K."/>
            <person name="Komine S."/>
            <person name="Tomita M."/>
            <person name="Blaxter M."/>
            <person name="Arakawa K."/>
        </authorList>
    </citation>
    <scope>NUCLEOTIDE SEQUENCE [LARGE SCALE GENOMIC DNA]</scope>
    <source>
        <strain evidence="4">Z151</strain>
    </source>
</reference>
<accession>A0A1W0XDG4</accession>
<dbReference type="EMBL" id="MTYJ01000003">
    <property type="protein sequence ID" value="OQV25371.1"/>
    <property type="molecule type" value="Genomic_DNA"/>
</dbReference>
<dbReference type="GO" id="GO:0000775">
    <property type="term" value="C:chromosome, centromeric region"/>
    <property type="evidence" value="ECO:0007669"/>
    <property type="project" value="TreeGrafter"/>
</dbReference>
<dbReference type="AlphaFoldDB" id="A0A1W0XDG4"/>
<feature type="region of interest" description="Disordered" evidence="1">
    <location>
        <begin position="1"/>
        <end position="36"/>
    </location>
</feature>
<sequence length="695" mass="76524">MPPNKPSNLGLLRSKGTVVDSPQCRAPSQRPQPKPLHNWHLAKFSPTDSECCVRVVGFQQPKPIVLGEKGIDVQQVTTSRIKTVHSATLLITFTGSLYQVQGAIDEAATLQNGFPKQLVRKFIAGFPANWEKLLGQHWQSLQVEKKESPLPERMKLREKFLDPRPSFEPYAAPASIPDVTPTVVTLSLEMPDKVVQKQSIDGTITKDVPETLAGKITKDVPETVAGKITKDVPETVAGKITKDIPETVAGKITKDVPETLAGKITKDVPETLAGKTTKDVPETLAGKITEDVPETLAGKISEDVPETLAEGMLPDFVGGLFKETNDKDTASEETPQLQKEQEPAEMVFPKASAGDSFQKSMHCDLTKKDSFEFSPPDLGNFHYGNKGNHALEVSGNDDSSHPSRPAPGSMKPLAAISEENSDTGIRIPPPEPRLTRLRAAQLSVTASKPGQQFSPSNGSRLSSKIASPARQPLTAPKDDWTSVAFIIEKNGSTKKVVSPCQVDVGKPVTKFPRAQLAVKHAKKHHHVSFARTTHHLSKPTKKIVRTAKWFAEKVPLAIIPGTPEKKNVAGLLFAGKTGDIVANKYSGSLEEFQWEDEPDSKSFVPRTYKDTTKCFRLSVAYNPNHKRRRSTIYQPSNANLARDKINFRGFLDNEHQQKLKKSRNMSDNREQYEGIAFADGRDHFDRNEQALGDYE</sequence>
<name>A0A1W0XDG4_HYPEX</name>
<comment type="caution">
    <text evidence="3">The sequence shown here is derived from an EMBL/GenBank/DDBJ whole genome shotgun (WGS) entry which is preliminary data.</text>
</comment>